<evidence type="ECO:0008006" key="4">
    <source>
        <dbReference type="Google" id="ProtNLM"/>
    </source>
</evidence>
<dbReference type="Gene3D" id="3.10.129.10">
    <property type="entry name" value="Hotdog Thioesterase"/>
    <property type="match status" value="1"/>
</dbReference>
<evidence type="ECO:0000256" key="1">
    <source>
        <dbReference type="SAM" id="MobiDB-lite"/>
    </source>
</evidence>
<dbReference type="OrthoDB" id="2831072at2759"/>
<dbReference type="Proteomes" id="UP000772434">
    <property type="component" value="Unassembled WGS sequence"/>
</dbReference>
<comment type="caution">
    <text evidence="2">The sequence shown here is derived from an EMBL/GenBank/DDBJ whole genome shotgun (WGS) entry which is preliminary data.</text>
</comment>
<reference evidence="2" key="1">
    <citation type="submission" date="2020-11" db="EMBL/GenBank/DDBJ databases">
        <authorList>
            <consortium name="DOE Joint Genome Institute"/>
            <person name="Ahrendt S."/>
            <person name="Riley R."/>
            <person name="Andreopoulos W."/>
            <person name="Labutti K."/>
            <person name="Pangilinan J."/>
            <person name="Ruiz-Duenas F.J."/>
            <person name="Barrasa J.M."/>
            <person name="Sanchez-Garcia M."/>
            <person name="Camarero S."/>
            <person name="Miyauchi S."/>
            <person name="Serrano A."/>
            <person name="Linde D."/>
            <person name="Babiker R."/>
            <person name="Drula E."/>
            <person name="Ayuso-Fernandez I."/>
            <person name="Pacheco R."/>
            <person name="Padilla G."/>
            <person name="Ferreira P."/>
            <person name="Barriuso J."/>
            <person name="Kellner H."/>
            <person name="Castanera R."/>
            <person name="Alfaro M."/>
            <person name="Ramirez L."/>
            <person name="Pisabarro A.G."/>
            <person name="Kuo A."/>
            <person name="Tritt A."/>
            <person name="Lipzen A."/>
            <person name="He G."/>
            <person name="Yan M."/>
            <person name="Ng V."/>
            <person name="Cullen D."/>
            <person name="Martin F."/>
            <person name="Rosso M.-N."/>
            <person name="Henrissat B."/>
            <person name="Hibbett D."/>
            <person name="Martinez A.T."/>
            <person name="Grigoriev I.V."/>
        </authorList>
    </citation>
    <scope>NUCLEOTIDE SEQUENCE</scope>
    <source>
        <strain evidence="2">AH 40177</strain>
    </source>
</reference>
<feature type="region of interest" description="Disordered" evidence="1">
    <location>
        <begin position="1"/>
        <end position="25"/>
    </location>
</feature>
<gene>
    <name evidence="2" type="ORF">BDP27DRAFT_1347953</name>
</gene>
<dbReference type="SUPFAM" id="SSF54637">
    <property type="entry name" value="Thioesterase/thiol ester dehydrase-isomerase"/>
    <property type="match status" value="1"/>
</dbReference>
<feature type="compositionally biased region" description="Pro residues" evidence="1">
    <location>
        <begin position="1"/>
        <end position="10"/>
    </location>
</feature>
<organism evidence="2 3">
    <name type="scientific">Rhodocollybia butyracea</name>
    <dbReference type="NCBI Taxonomy" id="206335"/>
    <lineage>
        <taxon>Eukaryota</taxon>
        <taxon>Fungi</taxon>
        <taxon>Dikarya</taxon>
        <taxon>Basidiomycota</taxon>
        <taxon>Agaricomycotina</taxon>
        <taxon>Agaricomycetes</taxon>
        <taxon>Agaricomycetidae</taxon>
        <taxon>Agaricales</taxon>
        <taxon>Marasmiineae</taxon>
        <taxon>Omphalotaceae</taxon>
        <taxon>Rhodocollybia</taxon>
    </lineage>
</organism>
<dbReference type="AlphaFoldDB" id="A0A9P5P789"/>
<protein>
    <recommendedName>
        <fullName evidence="4">Thioesterase domain-containing protein</fullName>
    </recommendedName>
</protein>
<accession>A0A9P5P789</accession>
<name>A0A9P5P789_9AGAR</name>
<evidence type="ECO:0000313" key="3">
    <source>
        <dbReference type="Proteomes" id="UP000772434"/>
    </source>
</evidence>
<keyword evidence="3" id="KW-1185">Reference proteome</keyword>
<proteinExistence type="predicted"/>
<sequence>TFTSPIPPLTVPHSNPNSPDVSSIQGNVSAQSKRLVLDIMSYYLGAKEDSFGVQVGRRLQLRSMNSQTVFEVTVAKDMCNPFGTLHGACACYIVDPCSMSAIVVLGAALGIETTGVSQSMNLIWHKAAKIFIIDSETDRLYVSAIHSTIHTPDSGSRPRASKM</sequence>
<dbReference type="EMBL" id="JADNRY010000594">
    <property type="protein sequence ID" value="KAF9037782.1"/>
    <property type="molecule type" value="Genomic_DNA"/>
</dbReference>
<dbReference type="InterPro" id="IPR029069">
    <property type="entry name" value="HotDog_dom_sf"/>
</dbReference>
<evidence type="ECO:0000313" key="2">
    <source>
        <dbReference type="EMBL" id="KAF9037782.1"/>
    </source>
</evidence>
<feature type="compositionally biased region" description="Polar residues" evidence="1">
    <location>
        <begin position="12"/>
        <end position="25"/>
    </location>
</feature>
<feature type="non-terminal residue" evidence="2">
    <location>
        <position position="163"/>
    </location>
</feature>